<dbReference type="CDD" id="cd03139">
    <property type="entry name" value="GATase1_PfpI_2"/>
    <property type="match status" value="1"/>
</dbReference>
<evidence type="ECO:0000259" key="1">
    <source>
        <dbReference type="Pfam" id="PF01965"/>
    </source>
</evidence>
<evidence type="ECO:0000313" key="2">
    <source>
        <dbReference type="EMBL" id="NRF71184.1"/>
    </source>
</evidence>
<accession>A0ABX2ERV2</accession>
<name>A0ABX2ERV2_9BURK</name>
<feature type="domain" description="DJ-1/PfpI" evidence="1">
    <location>
        <begin position="8"/>
        <end position="166"/>
    </location>
</feature>
<reference evidence="2 3" key="1">
    <citation type="submission" date="2020-05" db="EMBL/GenBank/DDBJ databases">
        <title>Aquincola sp. isolate from soil.</title>
        <authorList>
            <person name="Han J."/>
            <person name="Kim D.-U."/>
        </authorList>
    </citation>
    <scope>NUCLEOTIDE SEQUENCE [LARGE SCALE GENOMIC DNA]</scope>
    <source>
        <strain evidence="2 3">S2</strain>
    </source>
</reference>
<gene>
    <name evidence="2" type="ORF">HLB44_29745</name>
</gene>
<dbReference type="PANTHER" id="PTHR43130:SF2">
    <property type="entry name" value="DJ-1_PFPI DOMAIN-CONTAINING PROTEIN"/>
    <property type="match status" value="1"/>
</dbReference>
<dbReference type="RefSeq" id="WP_173131835.1">
    <property type="nucleotide sequence ID" value="NZ_JABRWJ010000010.1"/>
</dbReference>
<dbReference type="InterPro" id="IPR029062">
    <property type="entry name" value="Class_I_gatase-like"/>
</dbReference>
<dbReference type="InterPro" id="IPR052158">
    <property type="entry name" value="INH-QAR"/>
</dbReference>
<dbReference type="Proteomes" id="UP000737171">
    <property type="component" value="Unassembled WGS sequence"/>
</dbReference>
<dbReference type="EMBL" id="JABRWJ010000010">
    <property type="protein sequence ID" value="NRF71184.1"/>
    <property type="molecule type" value="Genomic_DNA"/>
</dbReference>
<protein>
    <submittedName>
        <fullName evidence="2">DJ-1/PfpI family protein</fullName>
    </submittedName>
</protein>
<dbReference type="Pfam" id="PF01965">
    <property type="entry name" value="DJ-1_PfpI"/>
    <property type="match status" value="1"/>
</dbReference>
<proteinExistence type="predicted"/>
<dbReference type="PANTHER" id="PTHR43130">
    <property type="entry name" value="ARAC-FAMILY TRANSCRIPTIONAL REGULATOR"/>
    <property type="match status" value="1"/>
</dbReference>
<sequence length="232" mass="25215">MNDPLHIGFLLFPRVTQLDLTGPAQVLSRVPNAAVHLLWKTKEPVVTDVGFEINPTTRFADCPPLTVLCVPGGFGIDDLLTDKVTLGFLRQQGETARYVTSVCNGSLVLGAAGLLNGYRSACHWMWRKYLPRFGAEPVAERVVRDRNRISGGGVTAGIDFGLALAAELAGEEVAKTLQLAFEYDPHPPFDCGSPEKAGPDRVRRLTDLQQERIAHVEAQIAKAALAQISSKE</sequence>
<dbReference type="Gene3D" id="3.40.50.880">
    <property type="match status" value="1"/>
</dbReference>
<comment type="caution">
    <text evidence="2">The sequence shown here is derived from an EMBL/GenBank/DDBJ whole genome shotgun (WGS) entry which is preliminary data.</text>
</comment>
<dbReference type="SUPFAM" id="SSF52317">
    <property type="entry name" value="Class I glutamine amidotransferase-like"/>
    <property type="match status" value="1"/>
</dbReference>
<dbReference type="InterPro" id="IPR002818">
    <property type="entry name" value="DJ-1/PfpI"/>
</dbReference>
<organism evidence="2 3">
    <name type="scientific">Pseudaquabacterium terrae</name>
    <dbReference type="NCBI Taxonomy" id="2732868"/>
    <lineage>
        <taxon>Bacteria</taxon>
        <taxon>Pseudomonadati</taxon>
        <taxon>Pseudomonadota</taxon>
        <taxon>Betaproteobacteria</taxon>
        <taxon>Burkholderiales</taxon>
        <taxon>Sphaerotilaceae</taxon>
        <taxon>Pseudaquabacterium</taxon>
    </lineage>
</organism>
<keyword evidence="3" id="KW-1185">Reference proteome</keyword>
<evidence type="ECO:0000313" key="3">
    <source>
        <dbReference type="Proteomes" id="UP000737171"/>
    </source>
</evidence>